<feature type="signal peptide" evidence="1">
    <location>
        <begin position="1"/>
        <end position="25"/>
    </location>
</feature>
<dbReference type="InterPro" id="IPR036582">
    <property type="entry name" value="Mao_N_sf"/>
</dbReference>
<gene>
    <name evidence="4" type="ORF">LQV63_06120</name>
</gene>
<dbReference type="InterPro" id="IPR012854">
    <property type="entry name" value="Cu_amine_oxidase-like_N"/>
</dbReference>
<dbReference type="Gene3D" id="3.40.50.1820">
    <property type="entry name" value="alpha/beta hydrolase"/>
    <property type="match status" value="1"/>
</dbReference>
<evidence type="ECO:0000256" key="1">
    <source>
        <dbReference type="SAM" id="SignalP"/>
    </source>
</evidence>
<dbReference type="InterPro" id="IPR000073">
    <property type="entry name" value="AB_hydrolase_1"/>
</dbReference>
<dbReference type="Pfam" id="PF07833">
    <property type="entry name" value="Cu_amine_oxidN1"/>
    <property type="match status" value="1"/>
</dbReference>
<feature type="chain" id="PRO_5046428041" evidence="1">
    <location>
        <begin position="26"/>
        <end position="564"/>
    </location>
</feature>
<dbReference type="SUPFAM" id="SSF55383">
    <property type="entry name" value="Copper amine oxidase, domain N"/>
    <property type="match status" value="1"/>
</dbReference>
<protein>
    <submittedName>
        <fullName evidence="4">Alpha/beta fold hydrolase</fullName>
    </submittedName>
</protein>
<accession>A0ABS8YAD0</accession>
<keyword evidence="5" id="KW-1185">Reference proteome</keyword>
<dbReference type="Gene3D" id="3.30.457.10">
    <property type="entry name" value="Copper amine oxidase-like, N-terminal domain"/>
    <property type="match status" value="1"/>
</dbReference>
<organism evidence="4 5">
    <name type="scientific">Paenibacillus profundus</name>
    <dbReference type="NCBI Taxonomy" id="1173085"/>
    <lineage>
        <taxon>Bacteria</taxon>
        <taxon>Bacillati</taxon>
        <taxon>Bacillota</taxon>
        <taxon>Bacilli</taxon>
        <taxon>Bacillales</taxon>
        <taxon>Paenibacillaceae</taxon>
        <taxon>Paenibacillus</taxon>
    </lineage>
</organism>
<dbReference type="PANTHER" id="PTHR43265">
    <property type="entry name" value="ESTERASE ESTD"/>
    <property type="match status" value="1"/>
</dbReference>
<dbReference type="SUPFAM" id="SSF53474">
    <property type="entry name" value="alpha/beta-Hydrolases"/>
    <property type="match status" value="1"/>
</dbReference>
<evidence type="ECO:0000259" key="2">
    <source>
        <dbReference type="Pfam" id="PF00561"/>
    </source>
</evidence>
<feature type="domain" description="AB hydrolase-1" evidence="2">
    <location>
        <begin position="285"/>
        <end position="529"/>
    </location>
</feature>
<dbReference type="InterPro" id="IPR029058">
    <property type="entry name" value="AB_hydrolase_fold"/>
</dbReference>
<dbReference type="PANTHER" id="PTHR43265:SF1">
    <property type="entry name" value="ESTERASE ESTD"/>
    <property type="match status" value="1"/>
</dbReference>
<dbReference type="Proteomes" id="UP001199916">
    <property type="component" value="Unassembled WGS sequence"/>
</dbReference>
<dbReference type="EMBL" id="JAJNBZ010000003">
    <property type="protein sequence ID" value="MCE5168881.1"/>
    <property type="molecule type" value="Genomic_DNA"/>
</dbReference>
<feature type="domain" description="Copper amine oxidase-like N-terminal" evidence="3">
    <location>
        <begin position="39"/>
        <end position="127"/>
    </location>
</feature>
<reference evidence="4 5" key="1">
    <citation type="submission" date="2021-11" db="EMBL/GenBank/DDBJ databases">
        <title>Draft genome sequence of Paenibacillus profundus YoMME, a new Gram-positive bacteria with exoelectrogenic properties.</title>
        <authorList>
            <person name="Hubenova Y."/>
            <person name="Hubenova E."/>
            <person name="Manasiev Y."/>
            <person name="Peykov S."/>
            <person name="Mitov M."/>
        </authorList>
    </citation>
    <scope>NUCLEOTIDE SEQUENCE [LARGE SCALE GENOMIC DNA]</scope>
    <source>
        <strain evidence="4 5">YoMME</strain>
    </source>
</reference>
<comment type="caution">
    <text evidence="4">The sequence shown here is derived from an EMBL/GenBank/DDBJ whole genome shotgun (WGS) entry which is preliminary data.</text>
</comment>
<dbReference type="InterPro" id="IPR053145">
    <property type="entry name" value="AB_hydrolase_Est10"/>
</dbReference>
<name>A0ABS8YAD0_9BACL</name>
<evidence type="ECO:0000313" key="4">
    <source>
        <dbReference type="EMBL" id="MCE5168881.1"/>
    </source>
</evidence>
<proteinExistence type="predicted"/>
<dbReference type="GO" id="GO:0016787">
    <property type="term" value="F:hydrolase activity"/>
    <property type="evidence" value="ECO:0007669"/>
    <property type="project" value="UniProtKB-KW"/>
</dbReference>
<keyword evidence="4" id="KW-0378">Hydrolase</keyword>
<keyword evidence="1" id="KW-0732">Signal</keyword>
<evidence type="ECO:0000259" key="3">
    <source>
        <dbReference type="Pfam" id="PF07833"/>
    </source>
</evidence>
<dbReference type="Pfam" id="PF00561">
    <property type="entry name" value="Abhydrolase_1"/>
    <property type="match status" value="1"/>
</dbReference>
<dbReference type="RefSeq" id="WP_233696029.1">
    <property type="nucleotide sequence ID" value="NZ_JAJNBZ010000003.1"/>
</dbReference>
<sequence>MNKSVWRWMMSACLLFGSMAPAALAAEETPAIEKLGEQESATMVPLRQAVESIGAYVKWNSEDKTAKVTYGELVWTVRLNEDRSDVNGQELKLAAKAEFGTEAQGALVVPWDSVKKGLQLNAKWVNDSVVPDASDWKTRASQFVVQWGKLAAQPQAEAQLQKLITPDLREATKQMSLSSNTKLLTGMFGLPTQFENAAMQDNGVHQNVSILFKTDKGQLLPLELRYNDQGLVDELFFSAVGSGGYQAPAYDNASAYKEENIVIGEGQFKLPGTLTVPANGESAFPVVVLVHGSGQNDRDESIGAGKMFRDMAVGLAEQGIATIRYEKRTREYPFQATAMPKFTVKEETLDDALEAVKWAGQDERLNKERVYVLGHSQGGMLVPRMLAQDSAKSIRGGIIAAGPSGPLEDLILTQMEGQLKRAKEAGQPEQVTAQIEAQVNMWNQQLQVIKNEKYTADNYPQDLQLAMASWWFDFRNNYGGEIAKDQKIPLFIIQGDNDVQVGKEHLDGWKEALKNRKDVEFKLYPKLNHIFVPSDKPSTGEEYVVPGNVPLDVVNDVAKWVKSH</sequence>
<evidence type="ECO:0000313" key="5">
    <source>
        <dbReference type="Proteomes" id="UP001199916"/>
    </source>
</evidence>